<reference evidence="4" key="2">
    <citation type="submission" date="2025-08" db="UniProtKB">
        <authorList>
            <consortium name="Ensembl"/>
        </authorList>
    </citation>
    <scope>IDENTIFICATION</scope>
</reference>
<dbReference type="SUPFAM" id="SSF54060">
    <property type="entry name" value="His-Me finger endonucleases"/>
    <property type="match status" value="1"/>
</dbReference>
<accession>A0A8C4RHQ3</accession>
<dbReference type="Ensembl" id="ENSECRT00000002830.1">
    <property type="protein sequence ID" value="ENSECRP00000002787.1"/>
    <property type="gene ID" value="ENSECRG00000001901.1"/>
</dbReference>
<dbReference type="Pfam" id="PF01223">
    <property type="entry name" value="Endonuclease_NS"/>
    <property type="match status" value="1"/>
</dbReference>
<dbReference type="GO" id="GO:0046872">
    <property type="term" value="F:metal ion binding"/>
    <property type="evidence" value="ECO:0007669"/>
    <property type="project" value="InterPro"/>
</dbReference>
<name>A0A8C4RHQ3_ERPCA</name>
<dbReference type="PANTHER" id="PTHR21472:SF26">
    <property type="entry name" value="ENDONUCLEASE DOMAIN CONTAINING 1"/>
    <property type="match status" value="1"/>
</dbReference>
<dbReference type="Gene3D" id="3.40.570.10">
    <property type="entry name" value="Extracellular Endonuclease, subunit A"/>
    <property type="match status" value="1"/>
</dbReference>
<evidence type="ECO:0000313" key="4">
    <source>
        <dbReference type="Ensembl" id="ENSECRP00000002787.1"/>
    </source>
</evidence>
<evidence type="ECO:0000259" key="2">
    <source>
        <dbReference type="SMART" id="SM00477"/>
    </source>
</evidence>
<dbReference type="SMART" id="SM00477">
    <property type="entry name" value="NUC"/>
    <property type="match status" value="1"/>
</dbReference>
<evidence type="ECO:0000313" key="5">
    <source>
        <dbReference type="Proteomes" id="UP000694620"/>
    </source>
</evidence>
<dbReference type="Proteomes" id="UP000694620">
    <property type="component" value="Chromosome 1"/>
</dbReference>
<dbReference type="GO" id="GO:0016787">
    <property type="term" value="F:hydrolase activity"/>
    <property type="evidence" value="ECO:0007669"/>
    <property type="project" value="InterPro"/>
</dbReference>
<evidence type="ECO:0000256" key="1">
    <source>
        <dbReference type="SAM" id="SignalP"/>
    </source>
</evidence>
<dbReference type="InterPro" id="IPR039015">
    <property type="entry name" value="ENDOD1"/>
</dbReference>
<dbReference type="AlphaFoldDB" id="A0A8C4RHQ3"/>
<evidence type="ECO:0000259" key="3">
    <source>
        <dbReference type="SMART" id="SM00892"/>
    </source>
</evidence>
<feature type="domain" description="DNA/RNA non-specific endonuclease/pyrophosphatase/phosphodiesterase" evidence="3">
    <location>
        <begin position="55"/>
        <end position="277"/>
    </location>
</feature>
<evidence type="ECO:0008006" key="6">
    <source>
        <dbReference type="Google" id="ProtNLM"/>
    </source>
</evidence>
<reference evidence="4" key="3">
    <citation type="submission" date="2025-09" db="UniProtKB">
        <authorList>
            <consortium name="Ensembl"/>
        </authorList>
    </citation>
    <scope>IDENTIFICATION</scope>
</reference>
<dbReference type="InterPro" id="IPR001604">
    <property type="entry name" value="Endo_G_ENPP1-like_dom"/>
</dbReference>
<sequence>MLLLMLVFLGISIMWGNGEVMKDKQFTCTQFFYKGEQPSGLEPSRSARICQTYKKKVHFATLYDRDNLIPIYSAYKYNRKTNNITRNKQYYYEPQCLHFLYFKLVNEKYDKEMKKIPKITTKIKKSQAVSEDYKKENMNISSKQYDRGHLSPIVHHPDLDSKTATCTLTNIVPQFKNLNAGQWNYYEKNRMEKFTNRCSTTYVIVGVIPGKNYTYTHQKKRVNVPSHIWTAACCVNEKGTPVRFLGYIAENDKNVVNITSLTDLLKRLKIKSGRDVTLFNGGCKRNRNTFSHIF</sequence>
<dbReference type="InterPro" id="IPR020821">
    <property type="entry name" value="ENPP1-3/EXOG-like_nuc-like"/>
</dbReference>
<protein>
    <recommendedName>
        <fullName evidence="6">Endonuclease domain-containing 1 protein</fullName>
    </recommendedName>
</protein>
<feature type="signal peptide" evidence="1">
    <location>
        <begin position="1"/>
        <end position="18"/>
    </location>
</feature>
<feature type="chain" id="PRO_5034358597" description="Endonuclease domain-containing 1 protein" evidence="1">
    <location>
        <begin position="19"/>
        <end position="294"/>
    </location>
</feature>
<feature type="domain" description="ENPP1-3/EXOG-like endonuclease/phosphodiesterase" evidence="2">
    <location>
        <begin position="56"/>
        <end position="279"/>
    </location>
</feature>
<dbReference type="InterPro" id="IPR044925">
    <property type="entry name" value="His-Me_finger_sf"/>
</dbReference>
<keyword evidence="5" id="KW-1185">Reference proteome</keyword>
<dbReference type="SMART" id="SM00892">
    <property type="entry name" value="Endonuclease_NS"/>
    <property type="match status" value="1"/>
</dbReference>
<reference evidence="4" key="1">
    <citation type="submission" date="2021-06" db="EMBL/GenBank/DDBJ databases">
        <authorList>
            <consortium name="Wellcome Sanger Institute Data Sharing"/>
        </authorList>
    </citation>
    <scope>NUCLEOTIDE SEQUENCE [LARGE SCALE GENOMIC DNA]</scope>
</reference>
<dbReference type="InterPro" id="IPR044929">
    <property type="entry name" value="DNA/RNA_non-sp_Endonuclease_sf"/>
</dbReference>
<proteinExistence type="predicted"/>
<dbReference type="PANTHER" id="PTHR21472">
    <property type="entry name" value="ENDONUCLEASE DOMAIN-CONTAINING 1 PROTEIN ENDOD1"/>
    <property type="match status" value="1"/>
</dbReference>
<keyword evidence="1" id="KW-0732">Signal</keyword>
<dbReference type="GO" id="GO:0003676">
    <property type="term" value="F:nucleic acid binding"/>
    <property type="evidence" value="ECO:0007669"/>
    <property type="project" value="InterPro"/>
</dbReference>
<organism evidence="4 5">
    <name type="scientific">Erpetoichthys calabaricus</name>
    <name type="common">Rope fish</name>
    <name type="synonym">Calamoichthys calabaricus</name>
    <dbReference type="NCBI Taxonomy" id="27687"/>
    <lineage>
        <taxon>Eukaryota</taxon>
        <taxon>Metazoa</taxon>
        <taxon>Chordata</taxon>
        <taxon>Craniata</taxon>
        <taxon>Vertebrata</taxon>
        <taxon>Euteleostomi</taxon>
        <taxon>Actinopterygii</taxon>
        <taxon>Polypteriformes</taxon>
        <taxon>Polypteridae</taxon>
        <taxon>Erpetoichthys</taxon>
    </lineage>
</organism>
<dbReference type="GeneTree" id="ENSGT01030000234592"/>